<keyword evidence="1" id="KW-0472">Membrane</keyword>
<name>A0ABR7TVW6_9BACT</name>
<dbReference type="Proteomes" id="UP000659124">
    <property type="component" value="Unassembled WGS sequence"/>
</dbReference>
<dbReference type="RefSeq" id="WP_188091262.1">
    <property type="nucleotide sequence ID" value="NZ_JACVFC010000005.1"/>
</dbReference>
<keyword evidence="1" id="KW-1133">Transmembrane helix</keyword>
<keyword evidence="1" id="KW-0812">Transmembrane</keyword>
<evidence type="ECO:0000313" key="2">
    <source>
        <dbReference type="EMBL" id="MBC9934143.1"/>
    </source>
</evidence>
<protein>
    <submittedName>
        <fullName evidence="2">DUF748 domain-containing protein</fullName>
    </submittedName>
</protein>
<reference evidence="2 3" key="1">
    <citation type="submission" date="2020-09" db="EMBL/GenBank/DDBJ databases">
        <title>Genome sequences of type strains of Chitinophaga qingshengii and Chitinophaga varians.</title>
        <authorList>
            <person name="Kittiwongwattana C."/>
        </authorList>
    </citation>
    <scope>NUCLEOTIDE SEQUENCE [LARGE SCALE GENOMIC DNA]</scope>
    <source>
        <strain evidence="2 3">JCM 30026</strain>
    </source>
</reference>
<keyword evidence="3" id="KW-1185">Reference proteome</keyword>
<evidence type="ECO:0000256" key="1">
    <source>
        <dbReference type="SAM" id="Phobius"/>
    </source>
</evidence>
<evidence type="ECO:0000313" key="3">
    <source>
        <dbReference type="Proteomes" id="UP000659124"/>
    </source>
</evidence>
<sequence length="675" mass="76519">MQRTFNIHRKWRLLLYSSLGLLLTLFIANIIINGIIQHKISEKLQHLSPHVKVSFSSLHSNLFASSLKLNNLTVNYTPNNNQHQHTLRFTRVTLDGINFIMILFRQTLSVKNFILSDGEVNLDSFLLNKRDTILTDLVRQASFKRISVSQFEAFHLRISEDNKPLLKGNIALDDIDINDVTQALTTENFHFGAIKSKLSDIHYTLPNAGYTLMIKQLILDSPKGILQTDSLQLAPPHNTNDQPLCIDNMTIHHPDIPLLFDKKLAAEKIMLQNAVVKIHRSSKITSLMDVKKVFSSIKADLFSVNRADIAYEETTGNQLTLQGKVAIHQLKITDSTPIRFNTLTCSLHDIQAINPSAYQRIQIKKLDIDHQGTLQATSVQISPLYNKYETGQKAGHQIDVMNAVISGITVTKLDVSKLFQQAVIAEQIWIKESKFEIFRDRRLPRTLQYRPLPVVSLKEIPVHIRAHHLKVSESTVSYEEYPKDGQQTGLLKIEKFRLSVSPFINHPTPSDPDHMNLEMEGSLMGSGTIRTSVYLPFNPGKDYYVSGAIDNLDVTTLNSAAENLGHFHVESGMLNNLSFQFSLNDEKASGKVVGEYHQLVLDKLKGQQKKVAKFPSFMLKHVIIPKNKDKSLPVSRRTGTIDYKFDHTRYFSFYLLKSLLSGIDNSFTFGFLLPK</sequence>
<accession>A0ABR7TVW6</accession>
<feature type="transmembrane region" description="Helical" evidence="1">
    <location>
        <begin position="12"/>
        <end position="36"/>
    </location>
</feature>
<organism evidence="2 3">
    <name type="scientific">Chitinophaga qingshengii</name>
    <dbReference type="NCBI Taxonomy" id="1569794"/>
    <lineage>
        <taxon>Bacteria</taxon>
        <taxon>Pseudomonadati</taxon>
        <taxon>Bacteroidota</taxon>
        <taxon>Chitinophagia</taxon>
        <taxon>Chitinophagales</taxon>
        <taxon>Chitinophagaceae</taxon>
        <taxon>Chitinophaga</taxon>
    </lineage>
</organism>
<comment type="caution">
    <text evidence="2">The sequence shown here is derived from an EMBL/GenBank/DDBJ whole genome shotgun (WGS) entry which is preliminary data.</text>
</comment>
<proteinExistence type="predicted"/>
<dbReference type="EMBL" id="JACVFC010000005">
    <property type="protein sequence ID" value="MBC9934143.1"/>
    <property type="molecule type" value="Genomic_DNA"/>
</dbReference>
<gene>
    <name evidence="2" type="ORF">ICL07_27400</name>
</gene>